<reference evidence="2 3" key="1">
    <citation type="journal article" date="2021" name="Nat. Commun.">
        <title>Genetic determinants of endophytism in the Arabidopsis root mycobiome.</title>
        <authorList>
            <person name="Mesny F."/>
            <person name="Miyauchi S."/>
            <person name="Thiergart T."/>
            <person name="Pickel B."/>
            <person name="Atanasova L."/>
            <person name="Karlsson M."/>
            <person name="Huettel B."/>
            <person name="Barry K.W."/>
            <person name="Haridas S."/>
            <person name="Chen C."/>
            <person name="Bauer D."/>
            <person name="Andreopoulos W."/>
            <person name="Pangilinan J."/>
            <person name="LaButti K."/>
            <person name="Riley R."/>
            <person name="Lipzen A."/>
            <person name="Clum A."/>
            <person name="Drula E."/>
            <person name="Henrissat B."/>
            <person name="Kohler A."/>
            <person name="Grigoriev I.V."/>
            <person name="Martin F.M."/>
            <person name="Hacquard S."/>
        </authorList>
    </citation>
    <scope>NUCLEOTIDE SEQUENCE [LARGE SCALE GENOMIC DNA]</scope>
    <source>
        <strain evidence="2 3">MPI-SDFR-AT-0080</strain>
    </source>
</reference>
<protein>
    <submittedName>
        <fullName evidence="2">Carboxyphosphonoenolpyruvate phosphonomutase</fullName>
    </submittedName>
</protein>
<evidence type="ECO:0000313" key="3">
    <source>
        <dbReference type="Proteomes" id="UP000774617"/>
    </source>
</evidence>
<name>A0ABQ8GHE1_9PEZI</name>
<dbReference type="SUPFAM" id="SSF51621">
    <property type="entry name" value="Phosphoenolpyruvate/pyruvate domain"/>
    <property type="match status" value="1"/>
</dbReference>
<dbReference type="PANTHER" id="PTHR42905">
    <property type="entry name" value="PHOSPHOENOLPYRUVATE CARBOXYLASE"/>
    <property type="match status" value="1"/>
</dbReference>
<gene>
    <name evidence="2" type="ORF">B0J12DRAFT_571184</name>
</gene>
<dbReference type="PANTHER" id="PTHR42905:SF2">
    <property type="entry name" value="PHOSPHOENOLPYRUVATE CARBOXYLASE FAMILY PROTEIN"/>
    <property type="match status" value="1"/>
</dbReference>
<evidence type="ECO:0000313" key="2">
    <source>
        <dbReference type="EMBL" id="KAH7053313.1"/>
    </source>
</evidence>
<comment type="caution">
    <text evidence="2">The sequence shown here is derived from an EMBL/GenBank/DDBJ whole genome shotgun (WGS) entry which is preliminary data.</text>
</comment>
<dbReference type="Proteomes" id="UP000774617">
    <property type="component" value="Unassembled WGS sequence"/>
</dbReference>
<dbReference type="EMBL" id="JAGTJR010000010">
    <property type="protein sequence ID" value="KAH7053313.1"/>
    <property type="molecule type" value="Genomic_DNA"/>
</dbReference>
<dbReference type="InterPro" id="IPR040442">
    <property type="entry name" value="Pyrv_kinase-like_dom_sf"/>
</dbReference>
<dbReference type="InterPro" id="IPR015813">
    <property type="entry name" value="Pyrv/PenolPyrv_kinase-like_dom"/>
</dbReference>
<dbReference type="Gene3D" id="3.20.20.60">
    <property type="entry name" value="Phosphoenolpyruvate-binding domains"/>
    <property type="match status" value="1"/>
</dbReference>
<dbReference type="CDD" id="cd00377">
    <property type="entry name" value="ICL_PEPM"/>
    <property type="match status" value="1"/>
</dbReference>
<dbReference type="InterPro" id="IPR039556">
    <property type="entry name" value="ICL/PEPM"/>
</dbReference>
<comment type="catalytic activity">
    <reaction evidence="1">
        <text>(2S,3R)-3-hydroxybutane-1,2,3-tricarboxylate = pyruvate + succinate</text>
        <dbReference type="Rhea" id="RHEA:16809"/>
        <dbReference type="ChEBI" id="CHEBI:15361"/>
        <dbReference type="ChEBI" id="CHEBI:30031"/>
        <dbReference type="ChEBI" id="CHEBI:57429"/>
        <dbReference type="EC" id="4.1.3.30"/>
    </reaction>
</comment>
<organism evidence="2 3">
    <name type="scientific">Macrophomina phaseolina</name>
    <dbReference type="NCBI Taxonomy" id="35725"/>
    <lineage>
        <taxon>Eukaryota</taxon>
        <taxon>Fungi</taxon>
        <taxon>Dikarya</taxon>
        <taxon>Ascomycota</taxon>
        <taxon>Pezizomycotina</taxon>
        <taxon>Dothideomycetes</taxon>
        <taxon>Dothideomycetes incertae sedis</taxon>
        <taxon>Botryosphaeriales</taxon>
        <taxon>Botryosphaeriaceae</taxon>
        <taxon>Macrophomina</taxon>
    </lineage>
</organism>
<dbReference type="Pfam" id="PF13714">
    <property type="entry name" value="PEP_mutase"/>
    <property type="match status" value="1"/>
</dbReference>
<sequence>MSLNTAASKLRQSLEQGKDIIVAPGVHDGFSARIAQSVGFDCLYMTGAGTTASRLGHADLGIATQSDMVAHSSMIASLDPSTPLIADADTGYGGPIMVARTVEMYARGGVAGMHIEDQVQTKRCGHLAGKEVVDVDVYASRIRAAHTARQKIGSDIVVIARTDALQGEGYDSAIARLKAARGAGADCGFLEGVTDKEMARRVVKDLAPWPMLLNMVEHGATPTISVDEAREMGFRVIIFPFSSLAPAYVAMKEGFERLKKTGVVGAPEYFSPKFAFQVCGLDESMAIDEAAGGKAFGAKGA</sequence>
<proteinExistence type="predicted"/>
<accession>A0ABQ8GHE1</accession>
<evidence type="ECO:0000256" key="1">
    <source>
        <dbReference type="ARBA" id="ARBA00001050"/>
    </source>
</evidence>
<dbReference type="InterPro" id="IPR018523">
    <property type="entry name" value="Isocitrate_lyase_ph_CS"/>
</dbReference>
<dbReference type="PROSITE" id="PS00161">
    <property type="entry name" value="ISOCITRATE_LYASE"/>
    <property type="match status" value="1"/>
</dbReference>
<keyword evidence="3" id="KW-1185">Reference proteome</keyword>